<evidence type="ECO:0000256" key="4">
    <source>
        <dbReference type="ARBA" id="ARBA00022490"/>
    </source>
</evidence>
<dbReference type="EMBL" id="JXQG01000028">
    <property type="protein sequence ID" value="KKZ12128.1"/>
    <property type="molecule type" value="Genomic_DNA"/>
</dbReference>
<feature type="domain" description="FDX-ACB" evidence="18">
    <location>
        <begin position="709"/>
        <end position="801"/>
    </location>
</feature>
<keyword evidence="9 15" id="KW-0067">ATP-binding</keyword>
<evidence type="ECO:0000256" key="1">
    <source>
        <dbReference type="ARBA" id="ARBA00004496"/>
    </source>
</evidence>
<feature type="binding site" evidence="15">
    <location>
        <position position="469"/>
    </location>
    <ligand>
        <name>Mg(2+)</name>
        <dbReference type="ChEBI" id="CHEBI:18420"/>
        <note>shared with alpha subunit</note>
    </ligand>
</feature>
<feature type="binding site" evidence="15">
    <location>
        <position position="463"/>
    </location>
    <ligand>
        <name>Mg(2+)</name>
        <dbReference type="ChEBI" id="CHEBI:18420"/>
        <note>shared with alpha subunit</note>
    </ligand>
</feature>
<dbReference type="SUPFAM" id="SSF55681">
    <property type="entry name" value="Class II aaRS and biotin synthetases"/>
    <property type="match status" value="1"/>
</dbReference>
<dbReference type="InterPro" id="IPR012340">
    <property type="entry name" value="NA-bd_OB-fold"/>
</dbReference>
<dbReference type="GO" id="GO:0000049">
    <property type="term" value="F:tRNA binding"/>
    <property type="evidence" value="ECO:0007669"/>
    <property type="project" value="UniProtKB-UniRule"/>
</dbReference>
<dbReference type="Gene3D" id="3.30.56.10">
    <property type="match status" value="2"/>
</dbReference>
<keyword evidence="12 15" id="KW-0648">Protein biosynthesis</keyword>
<dbReference type="PROSITE" id="PS51447">
    <property type="entry name" value="FDX_ACB"/>
    <property type="match status" value="1"/>
</dbReference>
<feature type="domain" description="B5" evidence="19">
    <location>
        <begin position="404"/>
        <end position="485"/>
    </location>
</feature>
<evidence type="ECO:0000256" key="6">
    <source>
        <dbReference type="ARBA" id="ARBA00022598"/>
    </source>
</evidence>
<dbReference type="SMART" id="SM00896">
    <property type="entry name" value="FDX-ACB"/>
    <property type="match status" value="1"/>
</dbReference>
<evidence type="ECO:0000256" key="3">
    <source>
        <dbReference type="ARBA" id="ARBA00011209"/>
    </source>
</evidence>
<evidence type="ECO:0000256" key="16">
    <source>
        <dbReference type="PROSITE-ProRule" id="PRU00209"/>
    </source>
</evidence>
<dbReference type="Gene3D" id="3.30.930.10">
    <property type="entry name" value="Bira Bifunctional Protein, Domain 2"/>
    <property type="match status" value="1"/>
</dbReference>
<dbReference type="Pfam" id="PF03484">
    <property type="entry name" value="B5"/>
    <property type="match status" value="1"/>
</dbReference>
<dbReference type="GO" id="GO:0004826">
    <property type="term" value="F:phenylalanine-tRNA ligase activity"/>
    <property type="evidence" value="ECO:0007669"/>
    <property type="project" value="UniProtKB-UniRule"/>
</dbReference>
<dbReference type="AlphaFoldDB" id="A0A0G2IW94"/>
<dbReference type="GO" id="GO:0006432">
    <property type="term" value="P:phenylalanyl-tRNA aminoacylation"/>
    <property type="evidence" value="ECO:0007669"/>
    <property type="project" value="UniProtKB-UniRule"/>
</dbReference>
<dbReference type="CDD" id="cd00769">
    <property type="entry name" value="PheRS_beta_core"/>
    <property type="match status" value="1"/>
</dbReference>
<evidence type="ECO:0000256" key="7">
    <source>
        <dbReference type="ARBA" id="ARBA00022723"/>
    </source>
</evidence>
<evidence type="ECO:0000256" key="11">
    <source>
        <dbReference type="ARBA" id="ARBA00022884"/>
    </source>
</evidence>
<keyword evidence="10 15" id="KW-0460">Magnesium</keyword>
<name>A0A0G2IW94_9SYNE</name>
<keyword evidence="4 15" id="KW-0963">Cytoplasm</keyword>
<proteinExistence type="inferred from homology"/>
<dbReference type="InterPro" id="IPR009061">
    <property type="entry name" value="DNA-bd_dom_put_sf"/>
</dbReference>
<comment type="cofactor">
    <cofactor evidence="15">
        <name>Mg(2+)</name>
        <dbReference type="ChEBI" id="CHEBI:18420"/>
    </cofactor>
    <text evidence="15">Binds 2 magnesium ions per tetramer.</text>
</comment>
<dbReference type="InterPro" id="IPR005146">
    <property type="entry name" value="B3/B4_tRNA-bd"/>
</dbReference>
<dbReference type="Proteomes" id="UP000035067">
    <property type="component" value="Unassembled WGS sequence"/>
</dbReference>
<dbReference type="SUPFAM" id="SSF56037">
    <property type="entry name" value="PheT/TilS domain"/>
    <property type="match status" value="1"/>
</dbReference>
<dbReference type="SUPFAM" id="SSF46955">
    <property type="entry name" value="Putative DNA-binding domain"/>
    <property type="match status" value="1"/>
</dbReference>
<dbReference type="InterPro" id="IPR020825">
    <property type="entry name" value="Phe-tRNA_synthase-like_B3/B4"/>
</dbReference>
<evidence type="ECO:0000256" key="8">
    <source>
        <dbReference type="ARBA" id="ARBA00022741"/>
    </source>
</evidence>
<comment type="catalytic activity">
    <reaction evidence="14 15">
        <text>tRNA(Phe) + L-phenylalanine + ATP = L-phenylalanyl-tRNA(Phe) + AMP + diphosphate + H(+)</text>
        <dbReference type="Rhea" id="RHEA:19413"/>
        <dbReference type="Rhea" id="RHEA-COMP:9668"/>
        <dbReference type="Rhea" id="RHEA-COMP:9699"/>
        <dbReference type="ChEBI" id="CHEBI:15378"/>
        <dbReference type="ChEBI" id="CHEBI:30616"/>
        <dbReference type="ChEBI" id="CHEBI:33019"/>
        <dbReference type="ChEBI" id="CHEBI:58095"/>
        <dbReference type="ChEBI" id="CHEBI:78442"/>
        <dbReference type="ChEBI" id="CHEBI:78531"/>
        <dbReference type="ChEBI" id="CHEBI:456215"/>
        <dbReference type="EC" id="6.1.1.20"/>
    </reaction>
</comment>
<dbReference type="GO" id="GO:0005524">
    <property type="term" value="F:ATP binding"/>
    <property type="evidence" value="ECO:0007669"/>
    <property type="project" value="UniProtKB-UniRule"/>
</dbReference>
<dbReference type="GO" id="GO:0009328">
    <property type="term" value="C:phenylalanine-tRNA ligase complex"/>
    <property type="evidence" value="ECO:0007669"/>
    <property type="project" value="TreeGrafter"/>
</dbReference>
<feature type="domain" description="TRNA-binding" evidence="17">
    <location>
        <begin position="39"/>
        <end position="149"/>
    </location>
</feature>
<dbReference type="Pfam" id="PF03147">
    <property type="entry name" value="FDX-ACB"/>
    <property type="match status" value="1"/>
</dbReference>
<dbReference type="PROSITE" id="PS51483">
    <property type="entry name" value="B5"/>
    <property type="match status" value="1"/>
</dbReference>
<dbReference type="SMART" id="SM00874">
    <property type="entry name" value="B5"/>
    <property type="match status" value="1"/>
</dbReference>
<dbReference type="InterPro" id="IPR002547">
    <property type="entry name" value="tRNA-bd_dom"/>
</dbReference>
<dbReference type="PATRIC" id="fig|1604020.3.peg.775"/>
<dbReference type="NCBIfam" id="NF045760">
    <property type="entry name" value="YtpR"/>
    <property type="match status" value="1"/>
</dbReference>
<protein>
    <recommendedName>
        <fullName evidence="15">Phenylalanine--tRNA ligase beta subunit</fullName>
        <ecNumber evidence="15">6.1.1.20</ecNumber>
    </recommendedName>
    <alternativeName>
        <fullName evidence="15">Phenylalanyl-tRNA synthetase beta subunit</fullName>
        <shortName evidence="15">PheRS</shortName>
    </alternativeName>
</protein>
<keyword evidence="7 15" id="KW-0479">Metal-binding</keyword>
<dbReference type="PANTHER" id="PTHR10947">
    <property type="entry name" value="PHENYLALANYL-TRNA SYNTHETASE BETA CHAIN AND LEUCINE-RICH REPEAT-CONTAINING PROTEIN 47"/>
    <property type="match status" value="1"/>
</dbReference>
<comment type="subcellular location">
    <subcellularLocation>
        <location evidence="1 15">Cytoplasm</location>
    </subcellularLocation>
</comment>
<dbReference type="SUPFAM" id="SSF50249">
    <property type="entry name" value="Nucleic acid-binding proteins"/>
    <property type="match status" value="1"/>
</dbReference>
<evidence type="ECO:0000256" key="10">
    <source>
        <dbReference type="ARBA" id="ARBA00022842"/>
    </source>
</evidence>
<dbReference type="Pfam" id="PF03483">
    <property type="entry name" value="B3_4"/>
    <property type="match status" value="1"/>
</dbReference>
<comment type="subunit">
    <text evidence="3 15">Tetramer of two alpha and two beta subunits.</text>
</comment>
<keyword evidence="13 15" id="KW-0030">Aminoacyl-tRNA synthetase</keyword>
<dbReference type="Pfam" id="PF17759">
    <property type="entry name" value="tRNA_synthFbeta"/>
    <property type="match status" value="1"/>
</dbReference>
<dbReference type="GO" id="GO:0000287">
    <property type="term" value="F:magnesium ion binding"/>
    <property type="evidence" value="ECO:0007669"/>
    <property type="project" value="UniProtKB-UniRule"/>
</dbReference>
<dbReference type="PROSITE" id="PS50886">
    <property type="entry name" value="TRBD"/>
    <property type="match status" value="1"/>
</dbReference>
<dbReference type="SMART" id="SM00873">
    <property type="entry name" value="B3_4"/>
    <property type="match status" value="1"/>
</dbReference>
<dbReference type="InterPro" id="IPR045060">
    <property type="entry name" value="Phe-tRNA-ligase_IIc_bsu"/>
</dbReference>
<organism evidence="20 21">
    <name type="scientific">Candidatus Synechococcus spongiarum SP3</name>
    <dbReference type="NCBI Taxonomy" id="1604020"/>
    <lineage>
        <taxon>Bacteria</taxon>
        <taxon>Bacillati</taxon>
        <taxon>Cyanobacteriota</taxon>
        <taxon>Cyanophyceae</taxon>
        <taxon>Synechococcales</taxon>
        <taxon>Synechococcaceae</taxon>
        <taxon>Synechococcus</taxon>
    </lineage>
</organism>
<dbReference type="Gene3D" id="3.30.70.380">
    <property type="entry name" value="Ferrodoxin-fold anticodon-binding domain"/>
    <property type="match status" value="1"/>
</dbReference>
<evidence type="ECO:0000259" key="19">
    <source>
        <dbReference type="PROSITE" id="PS51483"/>
    </source>
</evidence>
<evidence type="ECO:0000256" key="2">
    <source>
        <dbReference type="ARBA" id="ARBA00008653"/>
    </source>
</evidence>
<keyword evidence="11 16" id="KW-0694">RNA-binding</keyword>
<evidence type="ECO:0000256" key="15">
    <source>
        <dbReference type="HAMAP-Rule" id="MF_00283"/>
    </source>
</evidence>
<dbReference type="Pfam" id="PF01588">
    <property type="entry name" value="tRNA_bind"/>
    <property type="match status" value="1"/>
</dbReference>
<dbReference type="EC" id="6.1.1.20" evidence="15"/>
<evidence type="ECO:0000256" key="14">
    <source>
        <dbReference type="ARBA" id="ARBA00049255"/>
    </source>
</evidence>
<feature type="binding site" evidence="15">
    <location>
        <position position="473"/>
    </location>
    <ligand>
        <name>Mg(2+)</name>
        <dbReference type="ChEBI" id="CHEBI:18420"/>
        <note>shared with alpha subunit</note>
    </ligand>
</feature>
<dbReference type="InterPro" id="IPR036690">
    <property type="entry name" value="Fdx_antiC-bd_sf"/>
</dbReference>
<evidence type="ECO:0000259" key="18">
    <source>
        <dbReference type="PROSITE" id="PS51447"/>
    </source>
</evidence>
<accession>A0A0G2IW94</accession>
<evidence type="ECO:0000259" key="17">
    <source>
        <dbReference type="PROSITE" id="PS50886"/>
    </source>
</evidence>
<feature type="binding site" evidence="15">
    <location>
        <position position="472"/>
    </location>
    <ligand>
        <name>Mg(2+)</name>
        <dbReference type="ChEBI" id="CHEBI:18420"/>
        <note>shared with alpha subunit</note>
    </ligand>
</feature>
<dbReference type="InterPro" id="IPR004532">
    <property type="entry name" value="Phe-tRNA-ligase_IIc_bsu_bact"/>
</dbReference>
<dbReference type="Gene3D" id="2.40.50.140">
    <property type="entry name" value="Nucleic acid-binding proteins"/>
    <property type="match status" value="1"/>
</dbReference>
<dbReference type="CDD" id="cd02796">
    <property type="entry name" value="tRNA_bind_bactPheRS"/>
    <property type="match status" value="1"/>
</dbReference>
<dbReference type="FunFam" id="2.40.50.140:FF:000045">
    <property type="entry name" value="Phenylalanine--tRNA ligase beta subunit"/>
    <property type="match status" value="1"/>
</dbReference>
<keyword evidence="8 15" id="KW-0547">Nucleotide-binding</keyword>
<dbReference type="SUPFAM" id="SSF54991">
    <property type="entry name" value="Anticodon-binding domain of PheRS"/>
    <property type="match status" value="1"/>
</dbReference>
<dbReference type="InterPro" id="IPR005121">
    <property type="entry name" value="Fdx_antiC-bd"/>
</dbReference>
<comment type="caution">
    <text evidence="20">The sequence shown here is derived from an EMBL/GenBank/DDBJ whole genome shotgun (WGS) entry which is preliminary data.</text>
</comment>
<evidence type="ECO:0000256" key="12">
    <source>
        <dbReference type="ARBA" id="ARBA00022917"/>
    </source>
</evidence>
<evidence type="ECO:0000256" key="13">
    <source>
        <dbReference type="ARBA" id="ARBA00023146"/>
    </source>
</evidence>
<dbReference type="NCBIfam" id="TIGR00472">
    <property type="entry name" value="pheT_bact"/>
    <property type="match status" value="1"/>
</dbReference>
<evidence type="ECO:0000313" key="21">
    <source>
        <dbReference type="Proteomes" id="UP000035067"/>
    </source>
</evidence>
<evidence type="ECO:0000313" key="20">
    <source>
        <dbReference type="EMBL" id="KKZ12128.1"/>
    </source>
</evidence>
<dbReference type="HAMAP" id="MF_00283">
    <property type="entry name" value="Phe_tRNA_synth_beta1"/>
    <property type="match status" value="1"/>
</dbReference>
<reference evidence="20 21" key="1">
    <citation type="submission" date="2015-01" db="EMBL/GenBank/DDBJ databases">
        <title>Lifestyle Evolution in Cyanobacterial Symbionts of Sponges.</title>
        <authorList>
            <person name="Burgsdorf I."/>
            <person name="Slaby B.M."/>
            <person name="Handley K.M."/>
            <person name="Haber M."/>
            <person name="Blom J."/>
            <person name="Marshall C.W."/>
            <person name="Gilbert J.A."/>
            <person name="Hentschel U."/>
            <person name="Steindler L."/>
        </authorList>
    </citation>
    <scope>NUCLEOTIDE SEQUENCE [LARGE SCALE GENOMIC DNA]</scope>
    <source>
        <strain evidence="20">SP3</strain>
    </source>
</reference>
<sequence length="802" mass="85851">MRVSLQWLQELVPCPWPVALLAERLSIAGFEVEDVLELDKSLAGVVVGKVLNCAPHPDADRLNLCRVDVGGPQPLQIVCGASNVRPHIHVPVAPVGCHLPAVDLTIQRTRLRGVDSEGMICSLAELGQEDNSAGICVLEDQPPLGALTPGAAVPPLLGLDDVVLDVAVTANRPDGLSMLGIAREVAALCGKTVSPPTAPQRTATAMDLKRFAQGCRLFSLSTIENVTIGPSPLWLQRRLERAGLRSINTAVDITNLVMLETGQPMHAFDGERVTGGGAAVHVRFAQPGEDLHTLDGQQLSLEMGHLVVADAAGPVALAGVMGGAPTQITSRTRQILLEVAVFDPSAVRRSARLAGLRSESSSRFERGVAPQATLPAADRAVALLEQLCGGTCVARQVACHPNVLTQRQLPLRRRAIHRLLGTMADGAPVQDVTVEGCLRALGCDLVPTDEGWLVTVPHSRCQDLCREVDLVEEVARLVGYDRFGAALPTALAPGGRNRQQSLLHQLRQRLIATGLQELCHMSLDQGGPGALALTNPLVSDHSHLRTVLYTGLLRAARSNAQQGNGGLWGFEVGKVFSTVGAQREQQRLGAVLCSQQQYSLWRDGGKAVPLDFHQALGGVERVLVSLGIQLQRQAMPPHEGVEPLLHPGRSVALILPGGAFVGWFGQVHPRVTKSWDLPEDVFLLEVELMPLLATAEQRHGAAPHFQSFSLMPAAERDLAVVVRQAIGSGALMDTIRTAGEPLLETVHYLSRFDGGDLAPGTCSHAFRLVFRGEQTLTDDQVEAALTAVLSVLEERFQAQRRA</sequence>
<dbReference type="InterPro" id="IPR005147">
    <property type="entry name" value="tRNA_synthase_B5-dom"/>
</dbReference>
<evidence type="ECO:0000256" key="5">
    <source>
        <dbReference type="ARBA" id="ARBA00022555"/>
    </source>
</evidence>
<dbReference type="InterPro" id="IPR045864">
    <property type="entry name" value="aa-tRNA-synth_II/BPL/LPL"/>
</dbReference>
<dbReference type="PANTHER" id="PTHR10947:SF0">
    <property type="entry name" value="PHENYLALANINE--TRNA LIGASE BETA SUBUNIT"/>
    <property type="match status" value="1"/>
</dbReference>
<keyword evidence="6 15" id="KW-0436">Ligase</keyword>
<dbReference type="Gene3D" id="3.50.40.10">
    <property type="entry name" value="Phenylalanyl-trna Synthetase, Chain B, domain 3"/>
    <property type="match status" value="1"/>
</dbReference>
<gene>
    <name evidence="15" type="primary">pheT</name>
    <name evidence="20" type="ORF">TE42_05705</name>
</gene>
<keyword evidence="5 16" id="KW-0820">tRNA-binding</keyword>
<dbReference type="InterPro" id="IPR033714">
    <property type="entry name" value="tRNA_bind_bactPheRS"/>
</dbReference>
<evidence type="ECO:0000256" key="9">
    <source>
        <dbReference type="ARBA" id="ARBA00022840"/>
    </source>
</evidence>
<comment type="similarity">
    <text evidence="2 15">Belongs to the phenylalanyl-tRNA synthetase beta subunit family. Type 1 subfamily.</text>
</comment>
<dbReference type="InterPro" id="IPR041616">
    <property type="entry name" value="PheRS_beta_core"/>
</dbReference>